<dbReference type="Proteomes" id="UP000294575">
    <property type="component" value="Unassembled WGS sequence"/>
</dbReference>
<comment type="caution">
    <text evidence="2">The sequence shown here is derived from an EMBL/GenBank/DDBJ whole genome shotgun (WGS) entry which is preliminary data.</text>
</comment>
<accession>A0A4R6TXN4</accession>
<gene>
    <name evidence="2" type="ORF">DFQ45_10757</name>
</gene>
<reference evidence="2 3" key="1">
    <citation type="submission" date="2019-03" db="EMBL/GenBank/DDBJ databases">
        <title>Genomic Encyclopedia of Type Strains, Phase IV (KMG-IV): sequencing the most valuable type-strain genomes for metagenomic binning, comparative biology and taxonomic classification.</title>
        <authorList>
            <person name="Goeker M."/>
        </authorList>
    </citation>
    <scope>NUCLEOTIDE SEQUENCE [LARGE SCALE GENOMIC DNA]</scope>
    <source>
        <strain evidence="2 3">DSM 28679</strain>
    </source>
</reference>
<dbReference type="OrthoDB" id="9790005at2"/>
<keyword evidence="2" id="KW-0808">Transferase</keyword>
<dbReference type="GO" id="GO:0044010">
    <property type="term" value="P:single-species biofilm formation"/>
    <property type="evidence" value="ECO:0007669"/>
    <property type="project" value="TreeGrafter"/>
</dbReference>
<evidence type="ECO:0000259" key="1">
    <source>
        <dbReference type="Pfam" id="PF00535"/>
    </source>
</evidence>
<evidence type="ECO:0000313" key="2">
    <source>
        <dbReference type="EMBL" id="TDQ37552.1"/>
    </source>
</evidence>
<evidence type="ECO:0000313" key="3">
    <source>
        <dbReference type="Proteomes" id="UP000294575"/>
    </source>
</evidence>
<sequence length="303" mass="34130">MRAALIIPVRNAGPWLDRLLPALAAQTVRPDQWLVVDSSSSDDTVERFEAAGADVHVISASEFNHGGTREWARRQVAADVIFMLTQDAIPEPDCFERLLEAFENPEVAVAYARQLPRPGSGLFERHARLYNYGAESRLKSLADAAELGVKTCFSSDSCSAYRASVLEQLGGFPQDVIGSEDAYVAGKVLLAGHKVHYVAEARVEHSHHYSILEEFRRYFDIGVFYGRERWIDEHFGAATGEGRRFVSSEMKMALQDGQWYLLPSAFVRNGCKLIGYKLGRTEAYLPNWLKRRVGMFFGYWVKQ</sequence>
<dbReference type="GO" id="GO:0016740">
    <property type="term" value="F:transferase activity"/>
    <property type="evidence" value="ECO:0007669"/>
    <property type="project" value="UniProtKB-KW"/>
</dbReference>
<dbReference type="EMBL" id="SNYK01000007">
    <property type="protein sequence ID" value="TDQ37552.1"/>
    <property type="molecule type" value="Genomic_DNA"/>
</dbReference>
<proteinExistence type="predicted"/>
<organism evidence="2 3">
    <name type="scientific">Thiopseudomonas denitrificans</name>
    <dbReference type="NCBI Taxonomy" id="1501432"/>
    <lineage>
        <taxon>Bacteria</taxon>
        <taxon>Pseudomonadati</taxon>
        <taxon>Pseudomonadota</taxon>
        <taxon>Gammaproteobacteria</taxon>
        <taxon>Pseudomonadales</taxon>
        <taxon>Pseudomonadaceae</taxon>
        <taxon>Thiopseudomonas</taxon>
    </lineage>
</organism>
<name>A0A4R6TXN4_9GAMM</name>
<dbReference type="CDD" id="cd00761">
    <property type="entry name" value="Glyco_tranf_GTA_type"/>
    <property type="match status" value="1"/>
</dbReference>
<dbReference type="RefSeq" id="WP_101495683.1">
    <property type="nucleotide sequence ID" value="NZ_LNJZ01000002.1"/>
</dbReference>
<dbReference type="SUPFAM" id="SSF53448">
    <property type="entry name" value="Nucleotide-diphospho-sugar transferases"/>
    <property type="match status" value="1"/>
</dbReference>
<dbReference type="PANTHER" id="PTHR43685">
    <property type="entry name" value="GLYCOSYLTRANSFERASE"/>
    <property type="match status" value="1"/>
</dbReference>
<dbReference type="AlphaFoldDB" id="A0A4R6TXN4"/>
<dbReference type="InterPro" id="IPR029044">
    <property type="entry name" value="Nucleotide-diphossugar_trans"/>
</dbReference>
<protein>
    <submittedName>
        <fullName evidence="2">Rhamnosyltransferase</fullName>
    </submittedName>
</protein>
<dbReference type="PANTHER" id="PTHR43685:SF13">
    <property type="entry name" value="O ANTIGEN BIOSYNTHESIS RHAMNOSYLTRANSFERASE RFBN"/>
    <property type="match status" value="1"/>
</dbReference>
<dbReference type="Gene3D" id="3.90.550.10">
    <property type="entry name" value="Spore Coat Polysaccharide Biosynthesis Protein SpsA, Chain A"/>
    <property type="match status" value="1"/>
</dbReference>
<dbReference type="InterPro" id="IPR001173">
    <property type="entry name" value="Glyco_trans_2-like"/>
</dbReference>
<keyword evidence="3" id="KW-1185">Reference proteome</keyword>
<dbReference type="Pfam" id="PF00535">
    <property type="entry name" value="Glycos_transf_2"/>
    <property type="match status" value="1"/>
</dbReference>
<feature type="domain" description="Glycosyltransferase 2-like" evidence="1">
    <location>
        <begin position="5"/>
        <end position="169"/>
    </location>
</feature>
<dbReference type="InterPro" id="IPR050834">
    <property type="entry name" value="Glycosyltransf_2"/>
</dbReference>